<dbReference type="Proteomes" id="UP000243217">
    <property type="component" value="Unassembled WGS sequence"/>
</dbReference>
<dbReference type="EMBL" id="JNBS01000661">
    <property type="protein sequence ID" value="OQS04212.1"/>
    <property type="molecule type" value="Genomic_DNA"/>
</dbReference>
<proteinExistence type="predicted"/>
<feature type="non-terminal residue" evidence="2">
    <location>
        <position position="317"/>
    </location>
</feature>
<feature type="transmembrane region" description="Helical" evidence="1">
    <location>
        <begin position="6"/>
        <end position="26"/>
    </location>
</feature>
<comment type="caution">
    <text evidence="2">The sequence shown here is derived from an EMBL/GenBank/DDBJ whole genome shotgun (WGS) entry which is preliminary data.</text>
</comment>
<evidence type="ECO:0000313" key="2">
    <source>
        <dbReference type="EMBL" id="OQS04212.1"/>
    </source>
</evidence>
<gene>
    <name evidence="2" type="ORF">THRCLA_03543</name>
</gene>
<keyword evidence="3" id="KW-1185">Reference proteome</keyword>
<keyword evidence="1" id="KW-0472">Membrane</keyword>
<feature type="transmembrane region" description="Helical" evidence="1">
    <location>
        <begin position="38"/>
        <end position="56"/>
    </location>
</feature>
<name>A0A1W0A1Q8_9STRA</name>
<evidence type="ECO:0000256" key="1">
    <source>
        <dbReference type="SAM" id="Phobius"/>
    </source>
</evidence>
<sequence>MRRRPWWFSGILAGETTWITYIMHELLHPICSPSTHSFAPWSSFLAWICVAILDIADPIVSKASIRRNCHSLNMDEMVFCSSGSVVVGSYKRVLTIAALNIGSVLLCLFISYKRHTPHKAGIPNLLLPPALFDFYLQSQAELNHHLCIDKVTAAMCGVFSIRWGDSSFIFDTKIWLTIRHSTLWTFTVTQLLLRCPSAYTNSILCGNCRLQIFQLVDHGAKALLSIISWQYRILKCGSINLDNDHGWANYNITGMRAFLANTFNQNLLVSQKASIILNDVSQGDILHSYSDTQTLIAWGENIARQQLYNPRNILLSK</sequence>
<reference evidence="2 3" key="1">
    <citation type="journal article" date="2014" name="Genome Biol. Evol.">
        <title>The secreted proteins of Achlya hypogyna and Thraustotheca clavata identify the ancestral oomycete secretome and reveal gene acquisitions by horizontal gene transfer.</title>
        <authorList>
            <person name="Misner I."/>
            <person name="Blouin N."/>
            <person name="Leonard G."/>
            <person name="Richards T.A."/>
            <person name="Lane C.E."/>
        </authorList>
    </citation>
    <scope>NUCLEOTIDE SEQUENCE [LARGE SCALE GENOMIC DNA]</scope>
    <source>
        <strain evidence="2 3">ATCC 34112</strain>
    </source>
</reference>
<protein>
    <submittedName>
        <fullName evidence="2">Uncharacterized protein</fullName>
    </submittedName>
</protein>
<evidence type="ECO:0000313" key="3">
    <source>
        <dbReference type="Proteomes" id="UP000243217"/>
    </source>
</evidence>
<keyword evidence="1" id="KW-0812">Transmembrane</keyword>
<feature type="transmembrane region" description="Helical" evidence="1">
    <location>
        <begin position="93"/>
        <end position="112"/>
    </location>
</feature>
<dbReference type="AlphaFoldDB" id="A0A1W0A1Q8"/>
<organism evidence="2 3">
    <name type="scientific">Thraustotheca clavata</name>
    <dbReference type="NCBI Taxonomy" id="74557"/>
    <lineage>
        <taxon>Eukaryota</taxon>
        <taxon>Sar</taxon>
        <taxon>Stramenopiles</taxon>
        <taxon>Oomycota</taxon>
        <taxon>Saprolegniomycetes</taxon>
        <taxon>Saprolegniales</taxon>
        <taxon>Achlyaceae</taxon>
        <taxon>Thraustotheca</taxon>
    </lineage>
</organism>
<keyword evidence="1" id="KW-1133">Transmembrane helix</keyword>
<accession>A0A1W0A1Q8</accession>